<dbReference type="AlphaFoldDB" id="W2RI24"/>
<protein>
    <submittedName>
        <fullName evidence="1">Uncharacterized protein</fullName>
    </submittedName>
</protein>
<proteinExistence type="predicted"/>
<organism evidence="1 2">
    <name type="scientific">Phytophthora nicotianae (strain INRA-310)</name>
    <name type="common">Phytophthora parasitica</name>
    <dbReference type="NCBI Taxonomy" id="761204"/>
    <lineage>
        <taxon>Eukaryota</taxon>
        <taxon>Sar</taxon>
        <taxon>Stramenopiles</taxon>
        <taxon>Oomycota</taxon>
        <taxon>Peronosporomycetes</taxon>
        <taxon>Peronosporales</taxon>
        <taxon>Peronosporaceae</taxon>
        <taxon>Phytophthora</taxon>
    </lineage>
</organism>
<gene>
    <name evidence="1" type="ORF">PPTG_20828</name>
</gene>
<dbReference type="EMBL" id="KI669561">
    <property type="protein sequence ID" value="ETN24861.1"/>
    <property type="molecule type" value="Genomic_DNA"/>
</dbReference>
<evidence type="ECO:0000313" key="2">
    <source>
        <dbReference type="Proteomes" id="UP000018817"/>
    </source>
</evidence>
<reference evidence="2" key="1">
    <citation type="submission" date="2011-12" db="EMBL/GenBank/DDBJ databases">
        <authorList>
            <consortium name="The Broad Institute Genome Sequencing Platform"/>
            <person name="Russ C."/>
            <person name="Tyler B."/>
            <person name="Panabieres F."/>
            <person name="Shan W."/>
            <person name="Tripathy S."/>
            <person name="Grunwald N."/>
            <person name="Machado M."/>
            <person name="Young S.K."/>
            <person name="Zeng Q."/>
            <person name="Gargeya S."/>
            <person name="Fitzgerald M."/>
            <person name="Haas B."/>
            <person name="Abouelleil A."/>
            <person name="Alvarado L."/>
            <person name="Arachchi H.M."/>
            <person name="Berlin A."/>
            <person name="Chapman S.B."/>
            <person name="Gearin G."/>
            <person name="Goldberg J."/>
            <person name="Griggs A."/>
            <person name="Gujja S."/>
            <person name="Hansen M."/>
            <person name="Heiman D."/>
            <person name="Howarth C."/>
            <person name="Larimer J."/>
            <person name="Lui A."/>
            <person name="MacDonald P.J.P."/>
            <person name="McCowen C."/>
            <person name="Montmayeur A."/>
            <person name="Murphy C."/>
            <person name="Neiman D."/>
            <person name="Pearson M."/>
            <person name="Priest M."/>
            <person name="Roberts A."/>
            <person name="Saif S."/>
            <person name="Shea T."/>
            <person name="Sisk P."/>
            <person name="Stolte C."/>
            <person name="Sykes S."/>
            <person name="Wortman J."/>
            <person name="Nusbaum C."/>
            <person name="Birren B."/>
        </authorList>
    </citation>
    <scope>NUCLEOTIDE SEQUENCE [LARGE SCALE GENOMIC DNA]</scope>
    <source>
        <strain evidence="2">INRA-310</strain>
    </source>
</reference>
<dbReference type="VEuPathDB" id="FungiDB:PPTG_20828"/>
<sequence>MIQLAFFSSKYIFQGKESEIGSVVVGDTCSRA</sequence>
<dbReference type="Proteomes" id="UP000018817">
    <property type="component" value="Unassembled WGS sequence"/>
</dbReference>
<evidence type="ECO:0000313" key="1">
    <source>
        <dbReference type="EMBL" id="ETN24861.1"/>
    </source>
</evidence>
<reference evidence="1 2" key="2">
    <citation type="submission" date="2013-11" db="EMBL/GenBank/DDBJ databases">
        <title>The Genome Sequence of Phytophthora parasitica INRA-310.</title>
        <authorList>
            <consortium name="The Broad Institute Genomics Platform"/>
            <person name="Russ C."/>
            <person name="Tyler B."/>
            <person name="Panabieres F."/>
            <person name="Shan W."/>
            <person name="Tripathy S."/>
            <person name="Grunwald N."/>
            <person name="Machado M."/>
            <person name="Johnson C.S."/>
            <person name="Arredondo F."/>
            <person name="Hong C."/>
            <person name="Coffey M."/>
            <person name="Young S.K."/>
            <person name="Zeng Q."/>
            <person name="Gargeya S."/>
            <person name="Fitzgerald M."/>
            <person name="Abouelleil A."/>
            <person name="Alvarado L."/>
            <person name="Chapman S.B."/>
            <person name="Gainer-Dewar J."/>
            <person name="Goldberg J."/>
            <person name="Griggs A."/>
            <person name="Gujja S."/>
            <person name="Hansen M."/>
            <person name="Howarth C."/>
            <person name="Imamovic A."/>
            <person name="Ireland A."/>
            <person name="Larimer J."/>
            <person name="McCowan C."/>
            <person name="Murphy C."/>
            <person name="Pearson M."/>
            <person name="Poon T.W."/>
            <person name="Priest M."/>
            <person name="Roberts A."/>
            <person name="Saif S."/>
            <person name="Shea T."/>
            <person name="Sykes S."/>
            <person name="Wortman J."/>
            <person name="Nusbaum C."/>
            <person name="Birren B."/>
        </authorList>
    </citation>
    <scope>NUCLEOTIDE SEQUENCE [LARGE SCALE GENOMIC DNA]</scope>
    <source>
        <strain evidence="1 2">INRA-310</strain>
    </source>
</reference>
<name>W2RI24_PHYN3</name>
<dbReference type="RefSeq" id="XP_008891275.1">
    <property type="nucleotide sequence ID" value="XM_008893027.1"/>
</dbReference>
<accession>W2RI24</accession>
<dbReference type="GeneID" id="20189427"/>